<keyword evidence="2" id="KW-0479">Metal-binding</keyword>
<accession>A0A4D4IWN1</accession>
<dbReference type="GO" id="GO:0070025">
    <property type="term" value="F:carbon monoxide binding"/>
    <property type="evidence" value="ECO:0007669"/>
    <property type="project" value="TreeGrafter"/>
</dbReference>
<dbReference type="RefSeq" id="WP_137811988.1">
    <property type="nucleotide sequence ID" value="NZ_BJFL01000001.1"/>
</dbReference>
<evidence type="ECO:0000256" key="1">
    <source>
        <dbReference type="ARBA" id="ARBA00007888"/>
    </source>
</evidence>
<dbReference type="GO" id="GO:0005506">
    <property type="term" value="F:iron ion binding"/>
    <property type="evidence" value="ECO:0007669"/>
    <property type="project" value="TreeGrafter"/>
</dbReference>
<comment type="similarity">
    <text evidence="1">Belongs to the HypD family.</text>
</comment>
<dbReference type="InterPro" id="IPR042243">
    <property type="entry name" value="HypD_1"/>
</dbReference>
<name>A0A4D4IWN1_9PSEU</name>
<evidence type="ECO:0000256" key="3">
    <source>
        <dbReference type="ARBA" id="ARBA00023004"/>
    </source>
</evidence>
<sequence length="375" mass="41307">MRFVDEYRDADKARALAARIAALCEPGRQYRFMEVCGGHTHTIYKHGLEDYLPETVTLVHGPGCPVCVIPMGRVDDAVHIARQSEVILTSFGDMMRVPGGEGSFFDAKANGADIRMVYSPLDALKLARQHPDRHVVFMAIGFETTAPSTAMTVLRAAAEGITNFSVFCNHVTIIPAIKAILDSPDLRLDGFLGPGHVSTVIGARPYEFIAAEYGKPLVVAGFEPLDLLQSIYLLLKQLSEGRAEVENQYRRVVPWDGNPVALRAVAEVMELRPYFEWRGLGFISHSALRVRDTYAAFDAERRFTVPGVRVADPKSCQCGEVLKGVLKPWECKVFGTACTPETPIGTCMVSPEGACAAYYNFGRFTRSRVKEATAR</sequence>
<dbReference type="GO" id="GO:0051539">
    <property type="term" value="F:4 iron, 4 sulfur cluster binding"/>
    <property type="evidence" value="ECO:0007669"/>
    <property type="project" value="TreeGrafter"/>
</dbReference>
<protein>
    <submittedName>
        <fullName evidence="4">Hydrogenase formation protein HypD</fullName>
    </submittedName>
</protein>
<dbReference type="PANTHER" id="PTHR30149:SF0">
    <property type="entry name" value="HYDROGENASE MATURATION FACTOR HYPD"/>
    <property type="match status" value="1"/>
</dbReference>
<dbReference type="Gene3D" id="6.10.20.100">
    <property type="match status" value="1"/>
</dbReference>
<comment type="caution">
    <text evidence="4">The sequence shown here is derived from an EMBL/GenBank/DDBJ whole genome shotgun (WGS) entry which is preliminary data.</text>
</comment>
<dbReference type="InterPro" id="IPR002780">
    <property type="entry name" value="Hyd_form_HypD"/>
</dbReference>
<organism evidence="4 5">
    <name type="scientific">Gandjariella thermophila</name>
    <dbReference type="NCBI Taxonomy" id="1931992"/>
    <lineage>
        <taxon>Bacteria</taxon>
        <taxon>Bacillati</taxon>
        <taxon>Actinomycetota</taxon>
        <taxon>Actinomycetes</taxon>
        <taxon>Pseudonocardiales</taxon>
        <taxon>Pseudonocardiaceae</taxon>
        <taxon>Gandjariella</taxon>
    </lineage>
</organism>
<dbReference type="NCBIfam" id="TIGR00075">
    <property type="entry name" value="hypD"/>
    <property type="match status" value="1"/>
</dbReference>
<evidence type="ECO:0000256" key="2">
    <source>
        <dbReference type="ARBA" id="ARBA00022723"/>
    </source>
</evidence>
<keyword evidence="3" id="KW-0408">Iron</keyword>
<reference evidence="5" key="1">
    <citation type="submission" date="2019-04" db="EMBL/GenBank/DDBJ databases">
        <title>Draft genome sequence of Pseudonocardiaceae bacterium SL3-2-4.</title>
        <authorList>
            <person name="Ningsih F."/>
            <person name="Yokota A."/>
            <person name="Sakai Y."/>
            <person name="Nanatani K."/>
            <person name="Yabe S."/>
            <person name="Oetari A."/>
            <person name="Sjamsuridzal W."/>
        </authorList>
    </citation>
    <scope>NUCLEOTIDE SEQUENCE [LARGE SCALE GENOMIC DNA]</scope>
    <source>
        <strain evidence="5">SL3-2-4</strain>
    </source>
</reference>
<dbReference type="PANTHER" id="PTHR30149">
    <property type="entry name" value="HYDROGENASE PROTEIN ASSEMBLY PROTEIN HYPD"/>
    <property type="match status" value="1"/>
</dbReference>
<dbReference type="AlphaFoldDB" id="A0A4D4IWN1"/>
<dbReference type="Gene3D" id="3.40.50.11750">
    <property type="entry name" value="HypD, alpha/beta domain 1"/>
    <property type="match status" value="2"/>
</dbReference>
<dbReference type="PIRSF" id="PIRSF005622">
    <property type="entry name" value="Hydrgn_mat_hypD"/>
    <property type="match status" value="1"/>
</dbReference>
<dbReference type="Pfam" id="PF01924">
    <property type="entry name" value="HypD"/>
    <property type="match status" value="1"/>
</dbReference>
<dbReference type="EMBL" id="BJFL01000001">
    <property type="protein sequence ID" value="GDY28755.1"/>
    <property type="molecule type" value="Genomic_DNA"/>
</dbReference>
<dbReference type="InterPro" id="IPR042244">
    <property type="entry name" value="HypD_2_sf"/>
</dbReference>
<dbReference type="Proteomes" id="UP000298860">
    <property type="component" value="Unassembled WGS sequence"/>
</dbReference>
<keyword evidence="5" id="KW-1185">Reference proteome</keyword>
<evidence type="ECO:0000313" key="4">
    <source>
        <dbReference type="EMBL" id="GDY28755.1"/>
    </source>
</evidence>
<gene>
    <name evidence="4" type="primary">hypD</name>
    <name evidence="4" type="ORF">GTS_03880</name>
</gene>
<dbReference type="OrthoDB" id="9770424at2"/>
<proteinExistence type="inferred from homology"/>
<evidence type="ECO:0000313" key="5">
    <source>
        <dbReference type="Proteomes" id="UP000298860"/>
    </source>
</evidence>
<dbReference type="GO" id="GO:0051604">
    <property type="term" value="P:protein maturation"/>
    <property type="evidence" value="ECO:0007669"/>
    <property type="project" value="TreeGrafter"/>
</dbReference>